<evidence type="ECO:0000256" key="9">
    <source>
        <dbReference type="HAMAP-Rule" id="MF_00211"/>
    </source>
</evidence>
<comment type="catalytic activity">
    <reaction evidence="7 9">
        <text>N-(5-phospho-beta-D-ribosyl)anthranilate + diphosphate = 5-phospho-alpha-D-ribose 1-diphosphate + anthranilate</text>
        <dbReference type="Rhea" id="RHEA:11768"/>
        <dbReference type="ChEBI" id="CHEBI:16567"/>
        <dbReference type="ChEBI" id="CHEBI:18277"/>
        <dbReference type="ChEBI" id="CHEBI:33019"/>
        <dbReference type="ChEBI" id="CHEBI:58017"/>
        <dbReference type="EC" id="2.4.2.18"/>
    </reaction>
</comment>
<feature type="binding site" evidence="9">
    <location>
        <begin position="108"/>
        <end position="116"/>
    </location>
    <ligand>
        <name>5-phospho-alpha-D-ribose 1-diphosphate</name>
        <dbReference type="ChEBI" id="CHEBI:58017"/>
    </ligand>
</feature>
<name>A0A0R2JTM2_9LACO</name>
<evidence type="ECO:0000313" key="13">
    <source>
        <dbReference type="Proteomes" id="UP000051565"/>
    </source>
</evidence>
<comment type="pathway">
    <text evidence="1 9">Amino-acid biosynthesis; L-tryptophan biosynthesis; L-tryptophan from chorismate: step 2/5.</text>
</comment>
<dbReference type="PANTHER" id="PTHR43285">
    <property type="entry name" value="ANTHRANILATE PHOSPHORIBOSYLTRANSFERASE"/>
    <property type="match status" value="1"/>
</dbReference>
<dbReference type="PATRIC" id="fig|1122148.6.peg.42"/>
<keyword evidence="9" id="KW-0479">Metal-binding</keyword>
<comment type="cofactor">
    <cofactor evidence="9">
        <name>Mg(2+)</name>
        <dbReference type="ChEBI" id="CHEBI:18420"/>
    </cofactor>
    <text evidence="9">Binds 2 magnesium ions per monomer.</text>
</comment>
<dbReference type="SUPFAM" id="SSF52418">
    <property type="entry name" value="Nucleoside phosphorylase/phosphoribosyltransferase catalytic domain"/>
    <property type="match status" value="1"/>
</dbReference>
<dbReference type="EC" id="2.4.2.18" evidence="9"/>
<evidence type="ECO:0000259" key="11">
    <source>
        <dbReference type="Pfam" id="PF02885"/>
    </source>
</evidence>
<comment type="similarity">
    <text evidence="9">Belongs to the anthranilate phosphoribosyltransferase family.</text>
</comment>
<dbReference type="UniPathway" id="UPA00035">
    <property type="reaction ID" value="UER00041"/>
</dbReference>
<feature type="binding site" evidence="9">
    <location>
        <position position="120"/>
    </location>
    <ligand>
        <name>5-phospho-alpha-D-ribose 1-diphosphate</name>
        <dbReference type="ChEBI" id="CHEBI:58017"/>
    </ligand>
</feature>
<dbReference type="FunFam" id="3.40.1030.10:FF:000002">
    <property type="entry name" value="Anthranilate phosphoribosyltransferase"/>
    <property type="match status" value="1"/>
</dbReference>
<dbReference type="GO" id="GO:0004048">
    <property type="term" value="F:anthranilate phosphoribosyltransferase activity"/>
    <property type="evidence" value="ECO:0007669"/>
    <property type="project" value="UniProtKB-UniRule"/>
</dbReference>
<keyword evidence="2 9" id="KW-0028">Amino-acid biosynthesis</keyword>
<proteinExistence type="inferred from homology"/>
<evidence type="ECO:0000256" key="1">
    <source>
        <dbReference type="ARBA" id="ARBA00004907"/>
    </source>
</evidence>
<evidence type="ECO:0000256" key="3">
    <source>
        <dbReference type="ARBA" id="ARBA00022676"/>
    </source>
</evidence>
<feature type="binding site" evidence="9">
    <location>
        <begin position="90"/>
        <end position="93"/>
    </location>
    <ligand>
        <name>5-phospho-alpha-D-ribose 1-diphosphate</name>
        <dbReference type="ChEBI" id="CHEBI:58017"/>
    </ligand>
</feature>
<evidence type="ECO:0000256" key="8">
    <source>
        <dbReference type="ARBA" id="ARBA00061188"/>
    </source>
</evidence>
<dbReference type="NCBIfam" id="TIGR01245">
    <property type="entry name" value="trpD"/>
    <property type="match status" value="1"/>
</dbReference>
<dbReference type="InterPro" id="IPR035902">
    <property type="entry name" value="Nuc_phospho_transferase"/>
</dbReference>
<dbReference type="InterPro" id="IPR000312">
    <property type="entry name" value="Glycosyl_Trfase_fam3"/>
</dbReference>
<dbReference type="HAMAP" id="MF_00211">
    <property type="entry name" value="TrpD"/>
    <property type="match status" value="1"/>
</dbReference>
<keyword evidence="9" id="KW-0460">Magnesium</keyword>
<dbReference type="InterPro" id="IPR036320">
    <property type="entry name" value="Glycosyl_Trfase_fam3_N_dom_sf"/>
</dbReference>
<dbReference type="EMBL" id="JQBT01000010">
    <property type="protein sequence ID" value="KRN80463.1"/>
    <property type="molecule type" value="Genomic_DNA"/>
</dbReference>
<evidence type="ECO:0000256" key="7">
    <source>
        <dbReference type="ARBA" id="ARBA00052328"/>
    </source>
</evidence>
<feature type="binding site" evidence="9">
    <location>
        <position position="225"/>
    </location>
    <ligand>
        <name>Mg(2+)</name>
        <dbReference type="ChEBI" id="CHEBI:18420"/>
        <label>2</label>
    </ligand>
</feature>
<dbReference type="GO" id="GO:0000287">
    <property type="term" value="F:magnesium ion binding"/>
    <property type="evidence" value="ECO:0007669"/>
    <property type="project" value="UniProtKB-UniRule"/>
</dbReference>
<dbReference type="InterPro" id="IPR005940">
    <property type="entry name" value="Anthranilate_Pribosyl_Tfrase"/>
</dbReference>
<dbReference type="GO" id="GO:0005829">
    <property type="term" value="C:cytosol"/>
    <property type="evidence" value="ECO:0007669"/>
    <property type="project" value="TreeGrafter"/>
</dbReference>
<organism evidence="12 13">
    <name type="scientific">Fructilactobacillus lindneri DSM 20690 = JCM 11027</name>
    <dbReference type="NCBI Taxonomy" id="1122148"/>
    <lineage>
        <taxon>Bacteria</taxon>
        <taxon>Bacillati</taxon>
        <taxon>Bacillota</taxon>
        <taxon>Bacilli</taxon>
        <taxon>Lactobacillales</taxon>
        <taxon>Lactobacillaceae</taxon>
        <taxon>Fructilactobacillus</taxon>
    </lineage>
</organism>
<feature type="binding site" evidence="9">
    <location>
        <begin position="83"/>
        <end position="84"/>
    </location>
    <ligand>
        <name>5-phospho-alpha-D-ribose 1-diphosphate</name>
        <dbReference type="ChEBI" id="CHEBI:58017"/>
    </ligand>
</feature>
<evidence type="ECO:0000256" key="2">
    <source>
        <dbReference type="ARBA" id="ARBA00022605"/>
    </source>
</evidence>
<dbReference type="Pfam" id="PF02885">
    <property type="entry name" value="Glycos_trans_3N"/>
    <property type="match status" value="1"/>
</dbReference>
<dbReference type="Gene3D" id="1.20.970.10">
    <property type="entry name" value="Transferase, Pyrimidine Nucleoside Phosphorylase, Chain C"/>
    <property type="match status" value="1"/>
</dbReference>
<keyword evidence="6 9" id="KW-0057">Aromatic amino acid biosynthesis</keyword>
<evidence type="ECO:0000256" key="6">
    <source>
        <dbReference type="ARBA" id="ARBA00023141"/>
    </source>
</evidence>
<feature type="binding site" evidence="9">
    <location>
        <position position="92"/>
    </location>
    <ligand>
        <name>Mg(2+)</name>
        <dbReference type="ChEBI" id="CHEBI:18420"/>
        <label>1</label>
    </ligand>
</feature>
<reference evidence="12 13" key="1">
    <citation type="journal article" date="2015" name="Genome Announc.">
        <title>Expanding the biotechnology potential of lactobacilli through comparative genomics of 213 strains and associated genera.</title>
        <authorList>
            <person name="Sun Z."/>
            <person name="Harris H.M."/>
            <person name="McCann A."/>
            <person name="Guo C."/>
            <person name="Argimon S."/>
            <person name="Zhang W."/>
            <person name="Yang X."/>
            <person name="Jeffery I.B."/>
            <person name="Cooney J.C."/>
            <person name="Kagawa T.F."/>
            <person name="Liu W."/>
            <person name="Song Y."/>
            <person name="Salvetti E."/>
            <person name="Wrobel A."/>
            <person name="Rasinkangas P."/>
            <person name="Parkhill J."/>
            <person name="Rea M.C."/>
            <person name="O'Sullivan O."/>
            <person name="Ritari J."/>
            <person name="Douillard F.P."/>
            <person name="Paul Ross R."/>
            <person name="Yang R."/>
            <person name="Briner A.E."/>
            <person name="Felis G.E."/>
            <person name="de Vos W.M."/>
            <person name="Barrangou R."/>
            <person name="Klaenhammer T.R."/>
            <person name="Caufield P.W."/>
            <person name="Cui Y."/>
            <person name="Zhang H."/>
            <person name="O'Toole P.W."/>
        </authorList>
    </citation>
    <scope>NUCLEOTIDE SEQUENCE [LARGE SCALE GENOMIC DNA]</scope>
    <source>
        <strain evidence="12 13">DSM 20690</strain>
    </source>
</reference>
<accession>A0A0R2JTM2</accession>
<dbReference type="SUPFAM" id="SSF47648">
    <property type="entry name" value="Nucleoside phosphorylase/phosphoribosyltransferase N-terminal domain"/>
    <property type="match status" value="1"/>
</dbReference>
<sequence length="341" mass="35544">MMISEAIKQLQQQQDLSEKMAGNVIDEIMLGKATDVQKAAFLMGLASKGATIAEISGAAASLRSHALQLQPQHSVLEIVGTGGDQFNTFNISTTTALVVAACGIPVAKHGNRAASSQSGSADVLEVLGVNLQASPAVSEQSLQQNGICFMFAQKYHQAMKYVAGIRKELQIPTLFNYLGPLANPAGANMQLLGVNDETLVEPLAHVLLQLGVQSGMVVHGTDGLDEVTLTGPTKVARLLNGKILNYVINPADAGLTTCQIEDLAGGTPVENAEITKAVLAGKQGPQRDVVLLNAACALQITQQNLTLQAAVKRAATAIDSGKAVQKLTDFITATNVEGGAV</sequence>
<evidence type="ECO:0000313" key="12">
    <source>
        <dbReference type="EMBL" id="KRN80463.1"/>
    </source>
</evidence>
<comment type="function">
    <text evidence="9">Catalyzes the transfer of the phosphoribosyl group of 5-phosphorylribose-1-pyrophosphate (PRPP) to anthranilate to yield N-(5'-phosphoribosyl)-anthranilate (PRA).</text>
</comment>
<comment type="similarity">
    <text evidence="8">In the C-terminal section; belongs to the anthranilate phosphoribosyltransferase family.</text>
</comment>
<comment type="caution">
    <text evidence="9">Lacks conserved residue(s) required for the propagation of feature annotation.</text>
</comment>
<feature type="binding site" evidence="9">
    <location>
        <position position="226"/>
    </location>
    <ligand>
        <name>Mg(2+)</name>
        <dbReference type="ChEBI" id="CHEBI:18420"/>
        <label>2</label>
    </ligand>
</feature>
<dbReference type="STRING" id="53444.AYR59_01105"/>
<keyword evidence="4 9" id="KW-0808">Transferase</keyword>
<dbReference type="InterPro" id="IPR017459">
    <property type="entry name" value="Glycosyl_Trfase_fam3_N_dom"/>
</dbReference>
<evidence type="ECO:0000256" key="5">
    <source>
        <dbReference type="ARBA" id="ARBA00022822"/>
    </source>
</evidence>
<feature type="binding site" evidence="9">
    <location>
        <position position="166"/>
    </location>
    <ligand>
        <name>anthranilate</name>
        <dbReference type="ChEBI" id="CHEBI:16567"/>
        <label>2</label>
    </ligand>
</feature>
<feature type="binding site" evidence="9">
    <location>
        <position position="80"/>
    </location>
    <ligand>
        <name>5-phospho-alpha-D-ribose 1-diphosphate</name>
        <dbReference type="ChEBI" id="CHEBI:58017"/>
    </ligand>
</feature>
<dbReference type="Gene3D" id="3.40.1030.10">
    <property type="entry name" value="Nucleoside phosphorylase/phosphoribosyltransferase catalytic domain"/>
    <property type="match status" value="1"/>
</dbReference>
<dbReference type="PANTHER" id="PTHR43285:SF2">
    <property type="entry name" value="ANTHRANILATE PHOSPHORIBOSYLTRANSFERASE"/>
    <property type="match status" value="1"/>
</dbReference>
<keyword evidence="3 9" id="KW-0328">Glycosyltransferase</keyword>
<gene>
    <name evidence="9" type="primary">trpD</name>
    <name evidence="12" type="ORF">IV52_GL000037</name>
</gene>
<feature type="binding site" evidence="9">
    <location>
        <position position="111"/>
    </location>
    <ligand>
        <name>anthranilate</name>
        <dbReference type="ChEBI" id="CHEBI:16567"/>
        <label>1</label>
    </ligand>
</feature>
<dbReference type="Pfam" id="PF00591">
    <property type="entry name" value="Glycos_transf_3"/>
    <property type="match status" value="1"/>
</dbReference>
<keyword evidence="5 9" id="KW-0822">Tryptophan biosynthesis</keyword>
<feature type="domain" description="Glycosyl transferase family 3" evidence="10">
    <location>
        <begin position="74"/>
        <end position="323"/>
    </location>
</feature>
<dbReference type="GO" id="GO:0000162">
    <property type="term" value="P:L-tryptophan biosynthetic process"/>
    <property type="evidence" value="ECO:0007669"/>
    <property type="project" value="UniProtKB-UniRule"/>
</dbReference>
<evidence type="ECO:0000256" key="4">
    <source>
        <dbReference type="ARBA" id="ARBA00022679"/>
    </source>
</evidence>
<comment type="subunit">
    <text evidence="9">Homodimer.</text>
</comment>
<feature type="binding site" evidence="9">
    <location>
        <position position="88"/>
    </location>
    <ligand>
        <name>5-phospho-alpha-D-ribose 1-diphosphate</name>
        <dbReference type="ChEBI" id="CHEBI:58017"/>
    </ligand>
</feature>
<dbReference type="AlphaFoldDB" id="A0A0R2JTM2"/>
<protein>
    <recommendedName>
        <fullName evidence="9">Anthranilate phosphoribosyltransferase</fullName>
        <ecNumber evidence="9">2.4.2.18</ecNumber>
    </recommendedName>
</protein>
<evidence type="ECO:0000259" key="10">
    <source>
        <dbReference type="Pfam" id="PF00591"/>
    </source>
</evidence>
<feature type="binding site" evidence="9">
    <location>
        <position position="226"/>
    </location>
    <ligand>
        <name>Mg(2+)</name>
        <dbReference type="ChEBI" id="CHEBI:18420"/>
        <label>1</label>
    </ligand>
</feature>
<feature type="binding site" evidence="9">
    <location>
        <position position="80"/>
    </location>
    <ligand>
        <name>anthranilate</name>
        <dbReference type="ChEBI" id="CHEBI:16567"/>
        <label>1</label>
    </ligand>
</feature>
<feature type="domain" description="Glycosyl transferase family 3 N-terminal" evidence="11">
    <location>
        <begin position="5"/>
        <end position="66"/>
    </location>
</feature>
<dbReference type="Proteomes" id="UP000051565">
    <property type="component" value="Unassembled WGS sequence"/>
</dbReference>
<comment type="caution">
    <text evidence="12">The sequence shown here is derived from an EMBL/GenBank/DDBJ whole genome shotgun (WGS) entry which is preliminary data.</text>
</comment>
<keyword evidence="13" id="KW-1185">Reference proteome</keyword>